<dbReference type="RefSeq" id="WP_313886628.1">
    <property type="nucleotide sequence ID" value="NZ_JAAOYM010000001.1"/>
</dbReference>
<protein>
    <recommendedName>
        <fullName evidence="1">DUF397 domain-containing protein</fullName>
    </recommendedName>
</protein>
<dbReference type="EMBL" id="JAAOYM010000001">
    <property type="protein sequence ID" value="NIJ09768.1"/>
    <property type="molecule type" value="Genomic_DNA"/>
</dbReference>
<feature type="domain" description="DUF397" evidence="1">
    <location>
        <begin position="4"/>
        <end position="55"/>
    </location>
</feature>
<feature type="domain" description="DUF397" evidence="1">
    <location>
        <begin position="62"/>
        <end position="103"/>
    </location>
</feature>
<dbReference type="AlphaFoldDB" id="A0A7X5UKQ6"/>
<sequence>MYTDWFKSRFSPSQETCVEVRFDGPLVHLRDSKDLEVGPVISISVTEWQGFVDEVLGVAAAGSNHAVRIEHLDDGAVRLRASSGGVALTYTSSEWAAFTAGARHGQFTIVAAG</sequence>
<name>A0A7X5UKQ6_9PSEU</name>
<gene>
    <name evidence="2" type="ORF">FHU38_000112</name>
</gene>
<evidence type="ECO:0000313" key="3">
    <source>
        <dbReference type="Proteomes" id="UP000545493"/>
    </source>
</evidence>
<evidence type="ECO:0000259" key="1">
    <source>
        <dbReference type="Pfam" id="PF04149"/>
    </source>
</evidence>
<dbReference type="InterPro" id="IPR007278">
    <property type="entry name" value="DUF397"/>
</dbReference>
<evidence type="ECO:0000313" key="2">
    <source>
        <dbReference type="EMBL" id="NIJ09768.1"/>
    </source>
</evidence>
<dbReference type="Proteomes" id="UP000545493">
    <property type="component" value="Unassembled WGS sequence"/>
</dbReference>
<reference evidence="2 3" key="1">
    <citation type="submission" date="2020-03" db="EMBL/GenBank/DDBJ databases">
        <title>Sequencing the genomes of 1000 actinobacteria strains.</title>
        <authorList>
            <person name="Klenk H.-P."/>
        </authorList>
    </citation>
    <scope>NUCLEOTIDE SEQUENCE [LARGE SCALE GENOMIC DNA]</scope>
    <source>
        <strain evidence="2 3">DSM 45685</strain>
    </source>
</reference>
<organism evidence="2 3">
    <name type="scientific">Saccharomonospora amisosensis</name>
    <dbReference type="NCBI Taxonomy" id="1128677"/>
    <lineage>
        <taxon>Bacteria</taxon>
        <taxon>Bacillati</taxon>
        <taxon>Actinomycetota</taxon>
        <taxon>Actinomycetes</taxon>
        <taxon>Pseudonocardiales</taxon>
        <taxon>Pseudonocardiaceae</taxon>
        <taxon>Saccharomonospora</taxon>
    </lineage>
</organism>
<comment type="caution">
    <text evidence="2">The sequence shown here is derived from an EMBL/GenBank/DDBJ whole genome shotgun (WGS) entry which is preliminary data.</text>
</comment>
<proteinExistence type="predicted"/>
<dbReference type="Pfam" id="PF04149">
    <property type="entry name" value="DUF397"/>
    <property type="match status" value="2"/>
</dbReference>
<accession>A0A7X5UKQ6</accession>
<keyword evidence="3" id="KW-1185">Reference proteome</keyword>